<sequence length="367" mass="39882">MDLTHNHPTDLHILKASTVDDANDLLALAGDHSVDVLQVTDTGCRQIASFHIGSRVTAIAWSNNSISPSSSDSWSIELAAASDDFGLHLLNKKADGEETIFAFGGGLSGHHGKVNDMTFCGGWGEDSTRYVATVSDDKMLMVWDLHPTIDIPSHSLESSPSRPQPTAYVIPFSHPLTTVTAHPSTSKEFLVADSRGSVFITDWRSDPEDDDRSHLRHSSLVELVDPHALAPSALGHPVKWSGSVAWRADSTDIIGAAYGSRFSIWDLSNLRGGKPFVTGNTFPDGAHRFRWSPSYPDYFAISTRSPAKGALIHVHNINYVHAQPTVFAIHPRPHSVQDFDFLAMRGIPRIAAAVGRTVHIFAIGVDS</sequence>
<keyword evidence="5" id="KW-1185">Reference proteome</keyword>
<organism evidence="4 5">
    <name type="scientific">Leucocoprinus leucothites</name>
    <dbReference type="NCBI Taxonomy" id="201217"/>
    <lineage>
        <taxon>Eukaryota</taxon>
        <taxon>Fungi</taxon>
        <taxon>Dikarya</taxon>
        <taxon>Basidiomycota</taxon>
        <taxon>Agaricomycotina</taxon>
        <taxon>Agaricomycetes</taxon>
        <taxon>Agaricomycetidae</taxon>
        <taxon>Agaricales</taxon>
        <taxon>Agaricineae</taxon>
        <taxon>Agaricaceae</taxon>
        <taxon>Leucocoprinus</taxon>
    </lineage>
</organism>
<comment type="caution">
    <text evidence="4">The sequence shown here is derived from an EMBL/GenBank/DDBJ whole genome shotgun (WGS) entry which is preliminary data.</text>
</comment>
<evidence type="ECO:0000256" key="2">
    <source>
        <dbReference type="ARBA" id="ARBA00022737"/>
    </source>
</evidence>
<evidence type="ECO:0000313" key="4">
    <source>
        <dbReference type="EMBL" id="KAF5358431.1"/>
    </source>
</evidence>
<dbReference type="InterPro" id="IPR036322">
    <property type="entry name" value="WD40_repeat_dom_sf"/>
</dbReference>
<feature type="repeat" description="WD" evidence="3">
    <location>
        <begin position="107"/>
        <end position="145"/>
    </location>
</feature>
<dbReference type="PANTHER" id="PTHR22806:SF0">
    <property type="entry name" value="NUCLEOPORIN NUP37"/>
    <property type="match status" value="1"/>
</dbReference>
<dbReference type="PROSITE" id="PS50082">
    <property type="entry name" value="WD_REPEATS_2"/>
    <property type="match status" value="1"/>
</dbReference>
<evidence type="ECO:0000256" key="1">
    <source>
        <dbReference type="ARBA" id="ARBA00022574"/>
    </source>
</evidence>
<dbReference type="InterPro" id="IPR037626">
    <property type="entry name" value="NUP37"/>
</dbReference>
<dbReference type="OrthoDB" id="340259at2759"/>
<protein>
    <submittedName>
        <fullName evidence="4">Uncharacterized protein</fullName>
    </submittedName>
</protein>
<dbReference type="Gene3D" id="2.130.10.10">
    <property type="entry name" value="YVTN repeat-like/Quinoprotein amine dehydrogenase"/>
    <property type="match status" value="1"/>
</dbReference>
<name>A0A8H5LIB1_9AGAR</name>
<reference evidence="4 5" key="1">
    <citation type="journal article" date="2020" name="ISME J.">
        <title>Uncovering the hidden diversity of litter-decomposition mechanisms in mushroom-forming fungi.</title>
        <authorList>
            <person name="Floudas D."/>
            <person name="Bentzer J."/>
            <person name="Ahren D."/>
            <person name="Johansson T."/>
            <person name="Persson P."/>
            <person name="Tunlid A."/>
        </authorList>
    </citation>
    <scope>NUCLEOTIDE SEQUENCE [LARGE SCALE GENOMIC DNA]</scope>
    <source>
        <strain evidence="4 5">CBS 146.42</strain>
    </source>
</reference>
<dbReference type="PROSITE" id="PS00678">
    <property type="entry name" value="WD_REPEATS_1"/>
    <property type="match status" value="1"/>
</dbReference>
<keyword evidence="2" id="KW-0677">Repeat</keyword>
<evidence type="ECO:0000313" key="5">
    <source>
        <dbReference type="Proteomes" id="UP000559027"/>
    </source>
</evidence>
<proteinExistence type="predicted"/>
<keyword evidence="1 3" id="KW-0853">WD repeat</keyword>
<dbReference type="AlphaFoldDB" id="A0A8H5LIB1"/>
<dbReference type="InterPro" id="IPR015943">
    <property type="entry name" value="WD40/YVTN_repeat-like_dom_sf"/>
</dbReference>
<dbReference type="SUPFAM" id="SSF50978">
    <property type="entry name" value="WD40 repeat-like"/>
    <property type="match status" value="1"/>
</dbReference>
<dbReference type="InterPro" id="IPR001680">
    <property type="entry name" value="WD40_rpt"/>
</dbReference>
<dbReference type="GO" id="GO:0031080">
    <property type="term" value="C:nuclear pore outer ring"/>
    <property type="evidence" value="ECO:0007669"/>
    <property type="project" value="InterPro"/>
</dbReference>
<evidence type="ECO:0000256" key="3">
    <source>
        <dbReference type="PROSITE-ProRule" id="PRU00221"/>
    </source>
</evidence>
<gene>
    <name evidence="4" type="ORF">D9756_001800</name>
</gene>
<dbReference type="PANTHER" id="PTHR22806">
    <property type="entry name" value="NUCLEOPORIN NUP37 P37 -RELATED"/>
    <property type="match status" value="1"/>
</dbReference>
<dbReference type="EMBL" id="JAACJO010000005">
    <property type="protein sequence ID" value="KAF5358431.1"/>
    <property type="molecule type" value="Genomic_DNA"/>
</dbReference>
<dbReference type="Proteomes" id="UP000559027">
    <property type="component" value="Unassembled WGS sequence"/>
</dbReference>
<dbReference type="InterPro" id="IPR019775">
    <property type="entry name" value="WD40_repeat_CS"/>
</dbReference>
<accession>A0A8H5LIB1</accession>